<keyword evidence="3" id="KW-1185">Reference proteome</keyword>
<name>A0A1H2DCX9_9ACTN</name>
<dbReference type="Proteomes" id="UP000198688">
    <property type="component" value="Chromosome I"/>
</dbReference>
<organism evidence="2 3">
    <name type="scientific">Actinoplanes derwentensis</name>
    <dbReference type="NCBI Taxonomy" id="113562"/>
    <lineage>
        <taxon>Bacteria</taxon>
        <taxon>Bacillati</taxon>
        <taxon>Actinomycetota</taxon>
        <taxon>Actinomycetes</taxon>
        <taxon>Micromonosporales</taxon>
        <taxon>Micromonosporaceae</taxon>
        <taxon>Actinoplanes</taxon>
    </lineage>
</organism>
<dbReference type="Gene3D" id="2.60.40.10">
    <property type="entry name" value="Immunoglobulins"/>
    <property type="match status" value="6"/>
</dbReference>
<dbReference type="GO" id="GO:0016020">
    <property type="term" value="C:membrane"/>
    <property type="evidence" value="ECO:0007669"/>
    <property type="project" value="InterPro"/>
</dbReference>
<dbReference type="STRING" id="113562.SAMN04489716_9278"/>
<gene>
    <name evidence="2" type="ORF">SAMN04489716_9278</name>
</gene>
<dbReference type="AlphaFoldDB" id="A0A1H2DCX9"/>
<dbReference type="SUPFAM" id="SSF49313">
    <property type="entry name" value="Cadherin-like"/>
    <property type="match status" value="6"/>
</dbReference>
<dbReference type="EMBL" id="LT629758">
    <property type="protein sequence ID" value="SDT80608.1"/>
    <property type="molecule type" value="Genomic_DNA"/>
</dbReference>
<dbReference type="Pfam" id="PF05345">
    <property type="entry name" value="He_PIG"/>
    <property type="match status" value="6"/>
</dbReference>
<evidence type="ECO:0000313" key="3">
    <source>
        <dbReference type="Proteomes" id="UP000198688"/>
    </source>
</evidence>
<dbReference type="GO" id="GO:0005975">
    <property type="term" value="P:carbohydrate metabolic process"/>
    <property type="evidence" value="ECO:0007669"/>
    <property type="project" value="UniProtKB-ARBA"/>
</dbReference>
<accession>A0A1H2DCX9</accession>
<dbReference type="GO" id="GO:0005509">
    <property type="term" value="F:calcium ion binding"/>
    <property type="evidence" value="ECO:0007669"/>
    <property type="project" value="InterPro"/>
</dbReference>
<dbReference type="InterPro" id="IPR015919">
    <property type="entry name" value="Cadherin-like_sf"/>
</dbReference>
<dbReference type="OrthoDB" id="3373017at2"/>
<reference evidence="2 3" key="1">
    <citation type="submission" date="2016-10" db="EMBL/GenBank/DDBJ databases">
        <authorList>
            <person name="de Groot N.N."/>
        </authorList>
    </citation>
    <scope>NUCLEOTIDE SEQUENCE [LARGE SCALE GENOMIC DNA]</scope>
    <source>
        <strain evidence="2 3">DSM 43941</strain>
    </source>
</reference>
<proteinExistence type="predicted"/>
<sequence length="598" mass="58505">MLRQEPRTFVGPASGRASWRSRRFTTLTLAWVLSLLIPFVAVTPASAADVVTVSNPGGQVGPTGVSYAKSMTATGGTAPYAWSALSLPPGLAIDAGTGLISGTPTAAGSYTTKVTATDTAGTAGTVSFSFVTGVIVTYPNSRGSKTGTPITPLSIKAAGGTGTYTWTATGLPAGLAIDAATGTVSGTPTVDGTSTVKATATDTAGKAGSTSFPWTVGPGATVADPGTVHATTGFAVSKQLTASGGATPYTWSATGLPAGLTIKSATGVISGIAATAVTEQAQVTVTDAAKIPTTITIAVTVAAPVVVTDPGTRNDVTGTPISVSLAATGGVAPHTWSATGLPAGLTLDPATGVVAGTPAAAATSTVTVTATDAGQRTHTVSFTWTISGPITVPSPGGQVGPTGVAYTKTLTATGGTAPYRWTATGLPAGLSIDAASGVISGTPTAAGTQTVKVTVTDTDGITGTVSFSFATGVIVTYPNSRGNATGTPITPLTIKAAGGTGTYTWTATGLPSGLTIDAATGTISGTPPPMAPTRPRPPRPTPPARRAPPASPGPSPPPPTCPTPARCTPPPAPRCPSRSPPPAAKPPTRGRPPAYPPA</sequence>
<evidence type="ECO:0000256" key="1">
    <source>
        <dbReference type="SAM" id="MobiDB-lite"/>
    </source>
</evidence>
<protein>
    <submittedName>
        <fullName evidence="2">Putative Ig domain-containing protein</fullName>
    </submittedName>
</protein>
<dbReference type="InterPro" id="IPR013783">
    <property type="entry name" value="Ig-like_fold"/>
</dbReference>
<feature type="region of interest" description="Disordered" evidence="1">
    <location>
        <begin position="516"/>
        <end position="598"/>
    </location>
</feature>
<feature type="compositionally biased region" description="Pro residues" evidence="1">
    <location>
        <begin position="526"/>
        <end position="598"/>
    </location>
</feature>
<evidence type="ECO:0000313" key="2">
    <source>
        <dbReference type="EMBL" id="SDT80608.1"/>
    </source>
</evidence>